<comment type="caution">
    <text evidence="2">The sequence shown here is derived from an EMBL/GenBank/DDBJ whole genome shotgun (WGS) entry which is preliminary data.</text>
</comment>
<gene>
    <name evidence="2" type="ORF">KC19_7G077200</name>
</gene>
<protein>
    <submittedName>
        <fullName evidence="2">Uncharacterized protein</fullName>
    </submittedName>
</protein>
<sequence>MGMERALMRLMRSQGQAWRASSSSSQRGAVALSSQQVREYVSSTSSPSEGFSRSVLSDSTVGKTQPAWQGWSRGYADSSIQKDDAPQGNVEVLEFGTHQTTAAKRFAVGTTAVDVDEIPDVDTEEEIKEKAKEILQEVGEKIDETVEEAQVRQLQEKLVRTEGIGEVVQELYNSKPELDNTEFQTGASA</sequence>
<accession>A0A8T0H8Q1</accession>
<reference evidence="2" key="1">
    <citation type="submission" date="2020-06" db="EMBL/GenBank/DDBJ databases">
        <title>WGS assembly of Ceratodon purpureus strain R40.</title>
        <authorList>
            <person name="Carey S.B."/>
            <person name="Jenkins J."/>
            <person name="Shu S."/>
            <person name="Lovell J.T."/>
            <person name="Sreedasyam A."/>
            <person name="Maumus F."/>
            <person name="Tiley G.P."/>
            <person name="Fernandez-Pozo N."/>
            <person name="Barry K."/>
            <person name="Chen C."/>
            <person name="Wang M."/>
            <person name="Lipzen A."/>
            <person name="Daum C."/>
            <person name="Saski C.A."/>
            <person name="Payton A.C."/>
            <person name="Mcbreen J.C."/>
            <person name="Conrad R.E."/>
            <person name="Kollar L.M."/>
            <person name="Olsson S."/>
            <person name="Huttunen S."/>
            <person name="Landis J.B."/>
            <person name="Wickett N.J."/>
            <person name="Johnson M.G."/>
            <person name="Rensing S.A."/>
            <person name="Grimwood J."/>
            <person name="Schmutz J."/>
            <person name="Mcdaniel S.F."/>
        </authorList>
    </citation>
    <scope>NUCLEOTIDE SEQUENCE</scope>
    <source>
        <strain evidence="2">R40</strain>
    </source>
</reference>
<proteinExistence type="predicted"/>
<name>A0A8T0H8Q1_CERPU</name>
<organism evidence="2 3">
    <name type="scientific">Ceratodon purpureus</name>
    <name type="common">Fire moss</name>
    <name type="synonym">Dicranum purpureum</name>
    <dbReference type="NCBI Taxonomy" id="3225"/>
    <lineage>
        <taxon>Eukaryota</taxon>
        <taxon>Viridiplantae</taxon>
        <taxon>Streptophyta</taxon>
        <taxon>Embryophyta</taxon>
        <taxon>Bryophyta</taxon>
        <taxon>Bryophytina</taxon>
        <taxon>Bryopsida</taxon>
        <taxon>Dicranidae</taxon>
        <taxon>Pseudoditrichales</taxon>
        <taxon>Ditrichaceae</taxon>
        <taxon>Ceratodon</taxon>
    </lineage>
</organism>
<dbReference type="EMBL" id="CM026428">
    <property type="protein sequence ID" value="KAG0566609.1"/>
    <property type="molecule type" value="Genomic_DNA"/>
</dbReference>
<keyword evidence="3" id="KW-1185">Reference proteome</keyword>
<feature type="region of interest" description="Disordered" evidence="1">
    <location>
        <begin position="17"/>
        <end position="68"/>
    </location>
</feature>
<dbReference type="Proteomes" id="UP000822688">
    <property type="component" value="Chromosome 7"/>
</dbReference>
<evidence type="ECO:0000256" key="1">
    <source>
        <dbReference type="SAM" id="MobiDB-lite"/>
    </source>
</evidence>
<evidence type="ECO:0000313" key="2">
    <source>
        <dbReference type="EMBL" id="KAG0566609.1"/>
    </source>
</evidence>
<evidence type="ECO:0000313" key="3">
    <source>
        <dbReference type="Proteomes" id="UP000822688"/>
    </source>
</evidence>
<feature type="compositionally biased region" description="Polar residues" evidence="1">
    <location>
        <begin position="35"/>
        <end position="67"/>
    </location>
</feature>
<dbReference type="AlphaFoldDB" id="A0A8T0H8Q1"/>
<feature type="compositionally biased region" description="Low complexity" evidence="1">
    <location>
        <begin position="17"/>
        <end position="34"/>
    </location>
</feature>